<proteinExistence type="predicted"/>
<evidence type="ECO:0000313" key="1">
    <source>
        <dbReference type="EMBL" id="TSE05247.1"/>
    </source>
</evidence>
<keyword evidence="2" id="KW-1185">Reference proteome</keyword>
<gene>
    <name evidence="1" type="ORF">FOF46_23575</name>
</gene>
<sequence>MSLPIWEGYPHTTTVLRANGLERVLDYDPVLNPVPDMTYATEFRKQCSGVYVKWLNRYGAYKYWLFSNVLKESIKTKSLGTIQNDWDNRIIAFSEKHEIGKQSTLSVEIYDRIEYKYMRKVKDVLESPEVYMYMDQLPVIDSELSTRYCGWIKVIVKQGNYSLINTKNNTEEIRLKIELPKSYVQTLI</sequence>
<dbReference type="Proteomes" id="UP000318833">
    <property type="component" value="Unassembled WGS sequence"/>
</dbReference>
<dbReference type="EMBL" id="VLNR01000064">
    <property type="protein sequence ID" value="TSE05247.1"/>
    <property type="molecule type" value="Genomic_DNA"/>
</dbReference>
<organism evidence="1 2">
    <name type="scientific">Aquimarina algiphila</name>
    <dbReference type="NCBI Taxonomy" id="2047982"/>
    <lineage>
        <taxon>Bacteria</taxon>
        <taxon>Pseudomonadati</taxon>
        <taxon>Bacteroidota</taxon>
        <taxon>Flavobacteriia</taxon>
        <taxon>Flavobacteriales</taxon>
        <taxon>Flavobacteriaceae</taxon>
        <taxon>Aquimarina</taxon>
    </lineage>
</organism>
<evidence type="ECO:0000313" key="2">
    <source>
        <dbReference type="Proteomes" id="UP000318833"/>
    </source>
</evidence>
<reference evidence="1 2" key="1">
    <citation type="submission" date="2019-07" db="EMBL/GenBank/DDBJ databases">
        <title>The draft genome sequence of Aquimarina algiphila M91.</title>
        <authorList>
            <person name="Meng X."/>
        </authorList>
    </citation>
    <scope>NUCLEOTIDE SEQUENCE [LARGE SCALE GENOMIC DNA]</scope>
    <source>
        <strain evidence="1 2">M91</strain>
    </source>
</reference>
<dbReference type="AlphaFoldDB" id="A0A554VE39"/>
<comment type="caution">
    <text evidence="1">The sequence shown here is derived from an EMBL/GenBank/DDBJ whole genome shotgun (WGS) entry which is preliminary data.</text>
</comment>
<name>A0A554VE39_9FLAO</name>
<dbReference type="OrthoDB" id="1302475at2"/>
<dbReference type="RefSeq" id="WP_143918172.1">
    <property type="nucleotide sequence ID" value="NZ_CANMIK010000072.1"/>
</dbReference>
<accession>A0A554VE39</accession>
<protein>
    <submittedName>
        <fullName evidence="1">Uncharacterized protein</fullName>
    </submittedName>
</protein>